<reference evidence="1 2" key="1">
    <citation type="submission" date="2020-05" db="EMBL/GenBank/DDBJ databases">
        <title>Hymenobacter terrestris sp. nov. and Hymenobacter lapidiphilus sp. nov., isolated from regoliths in Antarctica.</title>
        <authorList>
            <person name="Sedlacek I."/>
            <person name="Pantucek R."/>
            <person name="Zeman M."/>
            <person name="Holochova P."/>
            <person name="Kralova S."/>
            <person name="Stankova E."/>
            <person name="Sedo O."/>
            <person name="Micenkova L."/>
            <person name="Svec P."/>
            <person name="Gupta V."/>
            <person name="Sood U."/>
            <person name="Korpole U.S."/>
            <person name="Lal R."/>
        </authorList>
    </citation>
    <scope>NUCLEOTIDE SEQUENCE [LARGE SCALE GENOMIC DNA]</scope>
    <source>
        <strain evidence="1 2">P5252</strain>
    </source>
</reference>
<accession>A0ABX2Q1T4</accession>
<name>A0ABX2Q1T4_9BACT</name>
<comment type="caution">
    <text evidence="1">The sequence shown here is derived from an EMBL/GenBank/DDBJ whole genome shotgun (WGS) entry which is preliminary data.</text>
</comment>
<dbReference type="Proteomes" id="UP000626554">
    <property type="component" value="Unassembled WGS sequence"/>
</dbReference>
<keyword evidence="2" id="KW-1185">Reference proteome</keyword>
<organism evidence="1 2">
    <name type="scientific">Hymenobacter terrestris</name>
    <dbReference type="NCBI Taxonomy" id="2748310"/>
    <lineage>
        <taxon>Bacteria</taxon>
        <taxon>Pseudomonadati</taxon>
        <taxon>Bacteroidota</taxon>
        <taxon>Cytophagia</taxon>
        <taxon>Cytophagales</taxon>
        <taxon>Hymenobacteraceae</taxon>
        <taxon>Hymenobacter</taxon>
    </lineage>
</organism>
<dbReference type="RefSeq" id="WP_176899045.1">
    <property type="nucleotide sequence ID" value="NZ_JABKAV010000012.1"/>
</dbReference>
<gene>
    <name evidence="1" type="ORF">HW556_06315</name>
</gene>
<proteinExistence type="predicted"/>
<protein>
    <submittedName>
        <fullName evidence="1">Uncharacterized protein</fullName>
    </submittedName>
</protein>
<sequence>MTQVCIYPKDAARLTGTQYTAGKRLLQRIRLALGKPTGSYISVGEFCAYTRLPEPEVTAAINATAVPTRR</sequence>
<evidence type="ECO:0000313" key="2">
    <source>
        <dbReference type="Proteomes" id="UP000626554"/>
    </source>
</evidence>
<evidence type="ECO:0000313" key="1">
    <source>
        <dbReference type="EMBL" id="NVO84489.1"/>
    </source>
</evidence>
<dbReference type="EMBL" id="JABKAV010000012">
    <property type="protein sequence ID" value="NVO84489.1"/>
    <property type="molecule type" value="Genomic_DNA"/>
</dbReference>